<keyword evidence="1" id="KW-0175">Coiled coil</keyword>
<dbReference type="InterPro" id="IPR010441">
    <property type="entry name" value="CH_2"/>
</dbReference>
<dbReference type="Pfam" id="PF22946">
    <property type="entry name" value="SPEF2_D5"/>
    <property type="match status" value="1"/>
</dbReference>
<evidence type="ECO:0000259" key="3">
    <source>
        <dbReference type="PROSITE" id="PS50021"/>
    </source>
</evidence>
<dbReference type="InterPro" id="IPR036872">
    <property type="entry name" value="CH_dom_sf"/>
</dbReference>
<dbReference type="PANTHER" id="PTHR14919">
    <property type="entry name" value="KPL2-RELATED"/>
    <property type="match status" value="1"/>
</dbReference>
<protein>
    <recommendedName>
        <fullName evidence="3">Calponin-homology (CH) domain-containing protein</fullName>
    </recommendedName>
</protein>
<dbReference type="Gene3D" id="3.40.50.300">
    <property type="entry name" value="P-loop containing nucleotide triphosphate hydrolases"/>
    <property type="match status" value="1"/>
</dbReference>
<dbReference type="Gene3D" id="1.10.418.10">
    <property type="entry name" value="Calponin-like domain"/>
    <property type="match status" value="1"/>
</dbReference>
<dbReference type="GO" id="GO:0005737">
    <property type="term" value="C:cytoplasm"/>
    <property type="evidence" value="ECO:0007669"/>
    <property type="project" value="UniProtKB-ARBA"/>
</dbReference>
<dbReference type="PROSITE" id="PS50021">
    <property type="entry name" value="CH"/>
    <property type="match status" value="1"/>
</dbReference>
<feature type="region of interest" description="Disordered" evidence="2">
    <location>
        <begin position="800"/>
        <end position="836"/>
    </location>
</feature>
<organism evidence="4 5">
    <name type="scientific">Chrysophaeum taylorii</name>
    <dbReference type="NCBI Taxonomy" id="2483200"/>
    <lineage>
        <taxon>Eukaryota</taxon>
        <taxon>Sar</taxon>
        <taxon>Stramenopiles</taxon>
        <taxon>Ochrophyta</taxon>
        <taxon>Pelagophyceae</taxon>
        <taxon>Pelagomonadales</taxon>
        <taxon>Pelagomonadaceae</taxon>
        <taxon>Chrysophaeum</taxon>
    </lineage>
</organism>
<dbReference type="InterPro" id="IPR027417">
    <property type="entry name" value="P-loop_NTPase"/>
</dbReference>
<evidence type="ECO:0000313" key="5">
    <source>
        <dbReference type="Proteomes" id="UP001230188"/>
    </source>
</evidence>
<feature type="region of interest" description="Disordered" evidence="2">
    <location>
        <begin position="1282"/>
        <end position="1301"/>
    </location>
</feature>
<feature type="domain" description="Calponin-homology (CH)" evidence="3">
    <location>
        <begin position="1"/>
        <end position="103"/>
    </location>
</feature>
<accession>A0AAD7UFM7</accession>
<gene>
    <name evidence="4" type="ORF">CTAYLR_001056</name>
</gene>
<dbReference type="EMBL" id="JAQMWT010000322">
    <property type="protein sequence ID" value="KAJ8604841.1"/>
    <property type="molecule type" value="Genomic_DNA"/>
</dbReference>
<sequence length="1553" mass="171039">MVSILVAWVNTELELGVSEKTLDASLASGFVLGALLHRHNQLPGHHKLRRRDSPDAKIQNFCLLEPALNKLGIKFDAALATKIMEARPGTGAMVLYQMKMKLDALKASSCPVSVRWPRDGVQPLPNLPHRASKPQYDAAKGRIFERAVRERAENPNDIMVRRHLRKFVDRRKLLEAQAERERLVAINAHEKARDASRKARLYLRSQEAAFLKTWEERGEEEWKRLREERAAIVKQREQRAAKRAEALERRKQTAKAKMQSAVADDLDAFEAKLNELAPAPAERLLPTIQVGDETVLDARKLDEAFRSQVKKIREVKAERDESARRNEMRRRKFLAERREEMLQRCYDRQAEEFEKMLTRKCKAEIELEKRLADIANYADRMNESRQYHEQQYKARVDVDAENAMRRDGARLEQDVAAYELEVDAYSAIRSVATEARAAASRKAHEETCLELVRLTVALALEVADLRSAEMPAPEYQGLRFEPSHSTTVDEAPVHDAIRLLARKSLVLKLGAADADPALSLVAASAAFGAYYDDEEDKKPAAGAKVVAVAAVPPSVPPGWPPVDQLCEEATADPEAVETLLDSWDLDEYLTNAPPAWFSPELERVERGGGLNGIVGGEGAEDAPDHAIGEAVIEVRAAATDLRRSPPLALPPEFPLRICLVGRTYSGKSSQAARLAERFHLKVLSVSSLLEEAMETSEAAALGRIVVFEDDEDAELRRLGRAARGVLRGGGAISDDMYAGLVAAGVARLARKNNNHDNNDDARCDGWILDDFPETASQAAALEKALTGYDAYEHAPSRWDFASPLAQPRPKPEPKWPGSSPPLDDHDDDDEEEEKEFVTSGVDFVFILGTTVDDALRRALGRRVDSDEDGENREYHLEWNQPDYDEPCKARLVPIEDPANPTACLPLQIAAHDAAALGLRTFLERFGTAREISVDPKTKTQDEIFELIICPVVEELVAARAPDEQKAAEERAQRDAERAARLATLEAEADAATAQAAAAAAASDERDDTVARGVAATAAAALAEAARSAIAGHLVEEAPRCSPSSSAREKKLPQALAETLASAWNATEAAYCRGARGVFRAMRAERTAALARLYAVRADFARFLARPDDRQTALERFIAEYNRVPRAMRGDDSTKAEFHLRVEELRAAMWTEVEARRDDATAALEALEADGAVERRSLAASRNFAALVQLEVDRTHAALMLLYDYAHVRYPHLAADADETVGGAKVGCWGRLAKICAYDDDESSAKRPSFSNKKAADSGASDGRQPLPPDVLVGDLLFPDDEAKKKQAQSSKKKSETTTTTTPLDGAVAAALEFAGKWRETAQRLEVAAVEREAALLEARVERIRDVERRAVVAIEARSRGVLAELAEWRDARVRAEAAVVEEVVARARDLIEKEKVLEDEWVVDGIVLRVDPSSKLVPLGECEIWTTHPRAHQLLIHAAARAALPEPPPPPEPLDLPETAFADHQILTLRTAFDSAASNDGVVTYGQATEILQRLALTATALPKAWQRAPGDAVAASLGRVLATLDPPRARGVVSVDALVDHLHHLASLQQQQ</sequence>
<name>A0AAD7UFM7_9STRA</name>
<dbReference type="Pfam" id="PF06294">
    <property type="entry name" value="CH_2"/>
    <property type="match status" value="1"/>
</dbReference>
<feature type="coiled-coil region" evidence="1">
    <location>
        <begin position="225"/>
        <end position="264"/>
    </location>
</feature>
<dbReference type="SUPFAM" id="SSF52540">
    <property type="entry name" value="P-loop containing nucleoside triphosphate hydrolases"/>
    <property type="match status" value="1"/>
</dbReference>
<keyword evidence="5" id="KW-1185">Reference proteome</keyword>
<dbReference type="InterPro" id="IPR001715">
    <property type="entry name" value="CH_dom"/>
</dbReference>
<proteinExistence type="predicted"/>
<evidence type="ECO:0000256" key="1">
    <source>
        <dbReference type="SAM" id="Coils"/>
    </source>
</evidence>
<dbReference type="InterPro" id="IPR052634">
    <property type="entry name" value="Sperm_flagellar-bone_growth"/>
</dbReference>
<evidence type="ECO:0000256" key="2">
    <source>
        <dbReference type="SAM" id="MobiDB-lite"/>
    </source>
</evidence>
<evidence type="ECO:0000313" key="4">
    <source>
        <dbReference type="EMBL" id="KAJ8604841.1"/>
    </source>
</evidence>
<feature type="region of interest" description="Disordered" evidence="2">
    <location>
        <begin position="1241"/>
        <end position="1267"/>
    </location>
</feature>
<dbReference type="Proteomes" id="UP001230188">
    <property type="component" value="Unassembled WGS sequence"/>
</dbReference>
<reference evidence="4" key="1">
    <citation type="submission" date="2023-01" db="EMBL/GenBank/DDBJ databases">
        <title>Metagenome sequencing of chrysophaentin producing Chrysophaeum taylorii.</title>
        <authorList>
            <person name="Davison J."/>
            <person name="Bewley C."/>
        </authorList>
    </citation>
    <scope>NUCLEOTIDE SEQUENCE</scope>
    <source>
        <strain evidence="4">NIES-1699</strain>
    </source>
</reference>
<dbReference type="InterPro" id="IPR054517">
    <property type="entry name" value="SPEF2_D5"/>
</dbReference>
<feature type="compositionally biased region" description="Acidic residues" evidence="2">
    <location>
        <begin position="824"/>
        <end position="834"/>
    </location>
</feature>
<dbReference type="PANTHER" id="PTHR14919:SF0">
    <property type="entry name" value="SPERM FLAGELLAR PROTEIN 2"/>
    <property type="match status" value="1"/>
</dbReference>
<comment type="caution">
    <text evidence="4">The sequence shown here is derived from an EMBL/GenBank/DDBJ whole genome shotgun (WGS) entry which is preliminary data.</text>
</comment>